<dbReference type="PATRIC" id="fig|81035.3.peg.3039"/>
<organism evidence="1 2">
    <name type="scientific">Pseudomonas syringae pv. cilantro</name>
    <dbReference type="NCBI Taxonomy" id="81035"/>
    <lineage>
        <taxon>Bacteria</taxon>
        <taxon>Pseudomonadati</taxon>
        <taxon>Pseudomonadota</taxon>
        <taxon>Gammaproteobacteria</taxon>
        <taxon>Pseudomonadales</taxon>
        <taxon>Pseudomonadaceae</taxon>
        <taxon>Pseudomonas</taxon>
        <taxon>Pseudomonas syringae</taxon>
    </lineage>
</organism>
<evidence type="ECO:0000313" key="1">
    <source>
        <dbReference type="EMBL" id="KPC31466.1"/>
    </source>
</evidence>
<dbReference type="AlphaFoldDB" id="A0A0N0XA29"/>
<gene>
    <name evidence="1" type="ORF">ABJ99_2836</name>
</gene>
<reference evidence="1 2" key="1">
    <citation type="submission" date="2015-07" db="EMBL/GenBank/DDBJ databases">
        <authorList>
            <person name="Noorani M."/>
        </authorList>
    </citation>
    <scope>NUCLEOTIDE SEQUENCE [LARGE SCALE GENOMIC DNA]</scope>
    <source>
        <strain evidence="1 2">0788_9</strain>
    </source>
</reference>
<comment type="caution">
    <text evidence="1">The sequence shown here is derived from an EMBL/GenBank/DDBJ whole genome shotgun (WGS) entry which is preliminary data.</text>
</comment>
<evidence type="ECO:0000313" key="2">
    <source>
        <dbReference type="Proteomes" id="UP000037891"/>
    </source>
</evidence>
<reference evidence="1 2" key="2">
    <citation type="submission" date="2015-10" db="EMBL/GenBank/DDBJ databases">
        <title>Comparative genomics and high-throughput reverse genetic screens identify a new phytobacterial MAMP and an Arabidopsis receptor required for immune elicitation.</title>
        <authorList>
            <person name="Mott G.A."/>
            <person name="Thakur S."/>
            <person name="Wang P.W."/>
            <person name="Desveaux D."/>
            <person name="Guttman D.S."/>
        </authorList>
    </citation>
    <scope>NUCLEOTIDE SEQUENCE [LARGE SCALE GENOMIC DNA]</scope>
    <source>
        <strain evidence="1 2">0788_9</strain>
    </source>
</reference>
<name>A0A0N0XA29_PSESX</name>
<sequence length="63" mass="7308">MTGKPCFASGIKKTEALTTGRRLLRESIVLRLRWLELIRDVGLFPHFFVNYLFQARERCPGVV</sequence>
<proteinExistence type="predicted"/>
<accession>A0A0N0XA29</accession>
<dbReference type="Proteomes" id="UP000037891">
    <property type="component" value="Unassembled WGS sequence"/>
</dbReference>
<dbReference type="EMBL" id="LGLN01000039">
    <property type="protein sequence ID" value="KPC31466.1"/>
    <property type="molecule type" value="Genomic_DNA"/>
</dbReference>
<protein>
    <submittedName>
        <fullName evidence="1">Uncharacterized protein</fullName>
    </submittedName>
</protein>